<dbReference type="AlphaFoldDB" id="A0A6A4QF96"/>
<comment type="caution">
    <text evidence="1">The sequence shown here is derived from an EMBL/GenBank/DDBJ whole genome shotgun (WGS) entry which is preliminary data.</text>
</comment>
<organism evidence="1 2">
    <name type="scientific">Lupinus albus</name>
    <name type="common">White lupine</name>
    <name type="synonym">Lupinus termis</name>
    <dbReference type="NCBI Taxonomy" id="3870"/>
    <lineage>
        <taxon>Eukaryota</taxon>
        <taxon>Viridiplantae</taxon>
        <taxon>Streptophyta</taxon>
        <taxon>Embryophyta</taxon>
        <taxon>Tracheophyta</taxon>
        <taxon>Spermatophyta</taxon>
        <taxon>Magnoliopsida</taxon>
        <taxon>eudicotyledons</taxon>
        <taxon>Gunneridae</taxon>
        <taxon>Pentapetalae</taxon>
        <taxon>rosids</taxon>
        <taxon>fabids</taxon>
        <taxon>Fabales</taxon>
        <taxon>Fabaceae</taxon>
        <taxon>Papilionoideae</taxon>
        <taxon>50 kb inversion clade</taxon>
        <taxon>genistoids sensu lato</taxon>
        <taxon>core genistoids</taxon>
        <taxon>Genisteae</taxon>
        <taxon>Lupinus</taxon>
    </lineage>
</organism>
<evidence type="ECO:0000313" key="1">
    <source>
        <dbReference type="EMBL" id="KAE9612293.1"/>
    </source>
</evidence>
<keyword evidence="2" id="KW-1185">Reference proteome</keyword>
<sequence length="58" mass="6878">MKNLMMKIEEELTEKQKMNGTRAKEEDDEPCIHEPEKYYAIKRAHNEGEGRGFYVSDE</sequence>
<evidence type="ECO:0000313" key="2">
    <source>
        <dbReference type="Proteomes" id="UP000447434"/>
    </source>
</evidence>
<proteinExistence type="predicted"/>
<name>A0A6A4QF96_LUPAL</name>
<accession>A0A6A4QF96</accession>
<reference evidence="2" key="1">
    <citation type="journal article" date="2020" name="Nat. Commun.">
        <title>Genome sequence of the cluster root forming white lupin.</title>
        <authorList>
            <person name="Hufnagel B."/>
            <person name="Marques A."/>
            <person name="Soriano A."/>
            <person name="Marques L."/>
            <person name="Divol F."/>
            <person name="Doumas P."/>
            <person name="Sallet E."/>
            <person name="Mancinotti D."/>
            <person name="Carrere S."/>
            <person name="Marande W."/>
            <person name="Arribat S."/>
            <person name="Keller J."/>
            <person name="Huneau C."/>
            <person name="Blein T."/>
            <person name="Aime D."/>
            <person name="Laguerre M."/>
            <person name="Taylor J."/>
            <person name="Schubert V."/>
            <person name="Nelson M."/>
            <person name="Geu-Flores F."/>
            <person name="Crespi M."/>
            <person name="Gallardo-Guerrero K."/>
            <person name="Delaux P.-M."/>
            <person name="Salse J."/>
            <person name="Berges H."/>
            <person name="Guyot R."/>
            <person name="Gouzy J."/>
            <person name="Peret B."/>
        </authorList>
    </citation>
    <scope>NUCLEOTIDE SEQUENCE [LARGE SCALE GENOMIC DNA]</scope>
    <source>
        <strain evidence="2">cv. Amiga</strain>
    </source>
</reference>
<gene>
    <name evidence="1" type="ORF">Lalb_Chr06g0171451</name>
</gene>
<dbReference type="Proteomes" id="UP000447434">
    <property type="component" value="Chromosome 6"/>
</dbReference>
<dbReference type="EMBL" id="WOCE01000006">
    <property type="protein sequence ID" value="KAE9612293.1"/>
    <property type="molecule type" value="Genomic_DNA"/>
</dbReference>
<protein>
    <submittedName>
        <fullName evidence="1">Uncharacterized protein</fullName>
    </submittedName>
</protein>